<feature type="binding site" evidence="9">
    <location>
        <position position="171"/>
    </location>
    <ligand>
        <name>Mg(2+)</name>
        <dbReference type="ChEBI" id="CHEBI:18420"/>
    </ligand>
</feature>
<dbReference type="Gene3D" id="3.30.300.350">
    <property type="entry name" value="GTP-binding protein OBG, C-terminal domain"/>
    <property type="match status" value="1"/>
</dbReference>
<gene>
    <name evidence="9" type="primary">obg</name>
    <name evidence="15" type="synonym">obgE</name>
    <name evidence="14" type="ORF">RradSPS_1530</name>
    <name evidence="15" type="ORF">SIL72_09280</name>
</gene>
<dbReference type="InterPro" id="IPR006073">
    <property type="entry name" value="GTP-bd"/>
</dbReference>
<feature type="binding site" evidence="9">
    <location>
        <begin position="189"/>
        <end position="193"/>
    </location>
    <ligand>
        <name>GTP</name>
        <dbReference type="ChEBI" id="CHEBI:37565"/>
    </ligand>
</feature>
<dbReference type="InterPro" id="IPR014100">
    <property type="entry name" value="GTP-bd_Obg/CgtA"/>
</dbReference>
<feature type="binding site" evidence="9">
    <location>
        <position position="191"/>
    </location>
    <ligand>
        <name>Mg(2+)</name>
        <dbReference type="ChEBI" id="CHEBI:18420"/>
    </ligand>
</feature>
<evidence type="ECO:0000256" key="9">
    <source>
        <dbReference type="HAMAP-Rule" id="MF_01454"/>
    </source>
</evidence>
<reference evidence="14 16" key="1">
    <citation type="submission" date="2014-03" db="EMBL/GenBank/DDBJ databases">
        <title>Complete genome sequence of the Radio-Resistant Rubrobacter radiotolerans RSPS-4.</title>
        <authorList>
            <person name="Egas C.C."/>
            <person name="Barroso C.C."/>
            <person name="Froufe H.J.C."/>
            <person name="Pacheco J.J."/>
            <person name="Albuquerque L.L."/>
            <person name="da Costa M.M.S."/>
        </authorList>
    </citation>
    <scope>NUCLEOTIDE SEQUENCE [LARGE SCALE GENOMIC DNA]</scope>
    <source>
        <strain evidence="14 16">RSPS-4</strain>
    </source>
</reference>
<feature type="binding site" evidence="9">
    <location>
        <begin position="306"/>
        <end position="308"/>
    </location>
    <ligand>
        <name>GTP</name>
        <dbReference type="ChEBI" id="CHEBI:37565"/>
    </ligand>
</feature>
<comment type="function">
    <text evidence="9">An essential GTPase which binds GTP, GDP and possibly (p)ppGpp with moderate affinity, with high nucleotide exchange rates and a fairly low GTP hydrolysis rate. Plays a role in control of the cell cycle, stress response, ribosome biogenesis and in those bacteria that undergo differentiation, in morphogenesis control.</text>
</comment>
<dbReference type="PANTHER" id="PTHR11702:SF31">
    <property type="entry name" value="MITOCHONDRIAL RIBOSOME-ASSOCIATED GTPASE 2"/>
    <property type="match status" value="1"/>
</dbReference>
<dbReference type="SUPFAM" id="SSF82051">
    <property type="entry name" value="Obg GTP-binding protein N-terminal domain"/>
    <property type="match status" value="1"/>
</dbReference>
<evidence type="ECO:0000259" key="12">
    <source>
        <dbReference type="PROSITE" id="PS51881"/>
    </source>
</evidence>
<keyword evidence="8 9" id="KW-0342">GTP-binding</keyword>
<dbReference type="NCBIfam" id="NF008955">
    <property type="entry name" value="PRK12297.1"/>
    <property type="match status" value="1"/>
</dbReference>
<evidence type="ECO:0000256" key="7">
    <source>
        <dbReference type="ARBA" id="ARBA00022842"/>
    </source>
</evidence>
<evidence type="ECO:0000259" key="11">
    <source>
        <dbReference type="PROSITE" id="PS51710"/>
    </source>
</evidence>
<dbReference type="InterPro" id="IPR027417">
    <property type="entry name" value="P-loop_NTPase"/>
</dbReference>
<dbReference type="GO" id="GO:0005737">
    <property type="term" value="C:cytoplasm"/>
    <property type="evidence" value="ECO:0007669"/>
    <property type="project" value="UniProtKB-SubCell"/>
</dbReference>
<dbReference type="HOGENOM" id="CLU_011747_2_1_11"/>
<organism evidence="14 16">
    <name type="scientific">Rubrobacter radiotolerans</name>
    <name type="common">Arthrobacter radiotolerans</name>
    <dbReference type="NCBI Taxonomy" id="42256"/>
    <lineage>
        <taxon>Bacteria</taxon>
        <taxon>Bacillati</taxon>
        <taxon>Actinomycetota</taxon>
        <taxon>Rubrobacteria</taxon>
        <taxon>Rubrobacterales</taxon>
        <taxon>Rubrobacteraceae</taxon>
        <taxon>Rubrobacter</taxon>
    </lineage>
</organism>
<keyword evidence="5 9" id="KW-0547">Nucleotide-binding</keyword>
<dbReference type="NCBIfam" id="TIGR03595">
    <property type="entry name" value="Obg_CgtA_exten"/>
    <property type="match status" value="1"/>
</dbReference>
<sequence length="417" mass="44533">MQFIDEARLTVRAGRGGDGSVSFNREKYKPRGGPDGGRGGDGGSVVLRATEDLATLEYLYHKNLVSAGRGRHGSGNNRSGESGEDAIVEVPVGTLVFDSEGLISDLAKPGDSIVVARGGEGGRGNGSFATSTRQAPKFRERGLPGEEREIRLELRVLSDVGLVGLPNAGKSSLLAALSAARPKVGGYPFTTLTPKLGVVDERGASREAGLREPFVVADIPGLISGASEGRGLGNRFLRHVARARVLALILDASEDPEGAEATLRAELYAAKLSDKPTVVALNKVDLLDAELREYVREIFPGAVLISAATGEGVPEFREVLARKLARAAEVAAPAHEREHRVFRPTWKGLRVEREDGVYVVSGEEVERLALKTDWGSEEGVEHFGRELERKGVVAALRRAGAAEGDEVRVGETVFDFR</sequence>
<keyword evidence="4 9" id="KW-0479">Metal-binding</keyword>
<dbReference type="EMBL" id="JAWXXX010000001">
    <property type="protein sequence ID" value="MDX5894220.1"/>
    <property type="molecule type" value="Genomic_DNA"/>
</dbReference>
<dbReference type="NCBIfam" id="NF008956">
    <property type="entry name" value="PRK12299.1"/>
    <property type="match status" value="1"/>
</dbReference>
<keyword evidence="16" id="KW-1185">Reference proteome</keyword>
<comment type="similarity">
    <text evidence="2 9">Belongs to the TRAFAC class OBG-HflX-like GTPase superfamily. OBG GTPase family.</text>
</comment>
<feature type="region of interest" description="Disordered" evidence="10">
    <location>
        <begin position="118"/>
        <end position="140"/>
    </location>
</feature>
<feature type="domain" description="OBG-type G" evidence="11">
    <location>
        <begin position="158"/>
        <end position="325"/>
    </location>
</feature>
<evidence type="ECO:0000259" key="13">
    <source>
        <dbReference type="PROSITE" id="PS51883"/>
    </source>
</evidence>
<name>A0A023X396_RUBRA</name>
<evidence type="ECO:0000256" key="2">
    <source>
        <dbReference type="ARBA" id="ARBA00007699"/>
    </source>
</evidence>
<dbReference type="InterPro" id="IPR045086">
    <property type="entry name" value="OBG_GTPase"/>
</dbReference>
<dbReference type="InterPro" id="IPR015349">
    <property type="entry name" value="OCT_dom"/>
</dbReference>
<evidence type="ECO:0000313" key="16">
    <source>
        <dbReference type="Proteomes" id="UP000025229"/>
    </source>
</evidence>
<dbReference type="InterPro" id="IPR031167">
    <property type="entry name" value="G_OBG"/>
</dbReference>
<comment type="cofactor">
    <cofactor evidence="1 9">
        <name>Mg(2+)</name>
        <dbReference type="ChEBI" id="CHEBI:18420"/>
    </cofactor>
</comment>
<comment type="subcellular location">
    <subcellularLocation>
        <location evidence="9">Cytoplasm</location>
    </subcellularLocation>
</comment>
<dbReference type="CDD" id="cd01898">
    <property type="entry name" value="Obg"/>
    <property type="match status" value="1"/>
</dbReference>
<dbReference type="AlphaFoldDB" id="A0A023X396"/>
<dbReference type="Proteomes" id="UP000025229">
    <property type="component" value="Chromosome"/>
</dbReference>
<dbReference type="PANTHER" id="PTHR11702">
    <property type="entry name" value="DEVELOPMENTALLY REGULATED GTP-BINDING PROTEIN-RELATED"/>
    <property type="match status" value="1"/>
</dbReference>
<evidence type="ECO:0000256" key="8">
    <source>
        <dbReference type="ARBA" id="ARBA00023134"/>
    </source>
</evidence>
<proteinExistence type="inferred from homology"/>
<dbReference type="Gene3D" id="3.40.50.300">
    <property type="entry name" value="P-loop containing nucleotide triphosphate hydrolases"/>
    <property type="match status" value="1"/>
</dbReference>
<dbReference type="HAMAP" id="MF_01454">
    <property type="entry name" value="GTPase_Obg"/>
    <property type="match status" value="1"/>
</dbReference>
<dbReference type="eggNOG" id="COG0536">
    <property type="taxonomic scope" value="Bacteria"/>
</dbReference>
<dbReference type="InterPro" id="IPR036726">
    <property type="entry name" value="GTP1_OBG_dom_sf"/>
</dbReference>
<feature type="binding site" evidence="9">
    <location>
        <begin position="218"/>
        <end position="221"/>
    </location>
    <ligand>
        <name>GTP</name>
        <dbReference type="ChEBI" id="CHEBI:37565"/>
    </ligand>
</feature>
<dbReference type="OrthoDB" id="9807318at2"/>
<keyword evidence="7 9" id="KW-0460">Magnesium</keyword>
<dbReference type="PATRIC" id="fig|42256.3.peg.1549"/>
<evidence type="ECO:0000256" key="3">
    <source>
        <dbReference type="ARBA" id="ARBA00022490"/>
    </source>
</evidence>
<dbReference type="NCBIfam" id="TIGR02729">
    <property type="entry name" value="Obg_CgtA"/>
    <property type="match status" value="1"/>
</dbReference>
<dbReference type="STRING" id="42256.RradSPS_1530"/>
<feature type="binding site" evidence="9">
    <location>
        <begin position="164"/>
        <end position="171"/>
    </location>
    <ligand>
        <name>GTP</name>
        <dbReference type="ChEBI" id="CHEBI:37565"/>
    </ligand>
</feature>
<keyword evidence="6 9" id="KW-0378">Hydrolase</keyword>
<protein>
    <recommendedName>
        <fullName evidence="9">GTPase Obg</fullName>
        <ecNumber evidence="9">3.6.5.-</ecNumber>
    </recommendedName>
    <alternativeName>
        <fullName evidence="9">GTP-binding protein Obg</fullName>
    </alternativeName>
</protein>
<evidence type="ECO:0000256" key="1">
    <source>
        <dbReference type="ARBA" id="ARBA00001946"/>
    </source>
</evidence>
<dbReference type="Proteomes" id="UP001281130">
    <property type="component" value="Unassembled WGS sequence"/>
</dbReference>
<dbReference type="PROSITE" id="PS51883">
    <property type="entry name" value="OBG"/>
    <property type="match status" value="1"/>
</dbReference>
<dbReference type="GO" id="GO:0005525">
    <property type="term" value="F:GTP binding"/>
    <property type="evidence" value="ECO:0007669"/>
    <property type="project" value="UniProtKB-UniRule"/>
</dbReference>
<dbReference type="RefSeq" id="WP_038681765.1">
    <property type="nucleotide sequence ID" value="NZ_CP007514.1"/>
</dbReference>
<evidence type="ECO:0000256" key="10">
    <source>
        <dbReference type="SAM" id="MobiDB-lite"/>
    </source>
</evidence>
<feature type="domain" description="OCT" evidence="12">
    <location>
        <begin position="334"/>
        <end position="417"/>
    </location>
</feature>
<feature type="domain" description="Obg" evidence="13">
    <location>
        <begin position="1"/>
        <end position="157"/>
    </location>
</feature>
<dbReference type="EC" id="3.6.5.-" evidence="9"/>
<keyword evidence="3 9" id="KW-0963">Cytoplasm</keyword>
<dbReference type="SUPFAM" id="SSF52540">
    <property type="entry name" value="P-loop containing nucleoside triphosphate hydrolases"/>
    <property type="match status" value="1"/>
</dbReference>
<dbReference type="KEGG" id="rrd:RradSPS_1530"/>
<dbReference type="GO" id="GO:0000287">
    <property type="term" value="F:magnesium ion binding"/>
    <property type="evidence" value="ECO:0007669"/>
    <property type="project" value="InterPro"/>
</dbReference>
<evidence type="ECO:0000256" key="5">
    <source>
        <dbReference type="ARBA" id="ARBA00022741"/>
    </source>
</evidence>
<evidence type="ECO:0000256" key="4">
    <source>
        <dbReference type="ARBA" id="ARBA00022723"/>
    </source>
</evidence>
<dbReference type="GO" id="GO:0003924">
    <property type="term" value="F:GTPase activity"/>
    <property type="evidence" value="ECO:0007669"/>
    <property type="project" value="UniProtKB-UniRule"/>
</dbReference>
<dbReference type="Gene3D" id="2.70.210.12">
    <property type="entry name" value="GTP1/OBG domain"/>
    <property type="match status" value="1"/>
</dbReference>
<comment type="subunit">
    <text evidence="9">Monomer.</text>
</comment>
<dbReference type="PROSITE" id="PS51881">
    <property type="entry name" value="OCT"/>
    <property type="match status" value="1"/>
</dbReference>
<dbReference type="PROSITE" id="PS51710">
    <property type="entry name" value="G_OBG"/>
    <property type="match status" value="1"/>
</dbReference>
<dbReference type="EMBL" id="CP007514">
    <property type="protein sequence ID" value="AHY46813.1"/>
    <property type="molecule type" value="Genomic_DNA"/>
</dbReference>
<dbReference type="PRINTS" id="PR00326">
    <property type="entry name" value="GTP1OBG"/>
</dbReference>
<evidence type="ECO:0000256" key="6">
    <source>
        <dbReference type="ARBA" id="ARBA00022801"/>
    </source>
</evidence>
<feature type="binding site" evidence="9">
    <location>
        <begin position="282"/>
        <end position="285"/>
    </location>
    <ligand>
        <name>GTP</name>
        <dbReference type="ChEBI" id="CHEBI:37565"/>
    </ligand>
</feature>
<dbReference type="Pfam" id="PF01926">
    <property type="entry name" value="MMR_HSR1"/>
    <property type="match status" value="1"/>
</dbReference>
<accession>A0A023X396</accession>
<evidence type="ECO:0000313" key="15">
    <source>
        <dbReference type="EMBL" id="MDX5894220.1"/>
    </source>
</evidence>
<evidence type="ECO:0000313" key="14">
    <source>
        <dbReference type="EMBL" id="AHY46813.1"/>
    </source>
</evidence>
<dbReference type="GO" id="GO:0042254">
    <property type="term" value="P:ribosome biogenesis"/>
    <property type="evidence" value="ECO:0007669"/>
    <property type="project" value="UniProtKB-UniRule"/>
</dbReference>
<dbReference type="InterPro" id="IPR006169">
    <property type="entry name" value="GTP1_OBG_dom"/>
</dbReference>
<dbReference type="InterPro" id="IPR036346">
    <property type="entry name" value="GTP-bd_prot_GTP1/OBG_C_sf"/>
</dbReference>
<dbReference type="SUPFAM" id="SSF102741">
    <property type="entry name" value="Obg GTP-binding protein C-terminal domain"/>
    <property type="match status" value="1"/>
</dbReference>
<reference evidence="15" key="2">
    <citation type="submission" date="2023-11" db="EMBL/GenBank/DDBJ databases">
        <title>MicrobeMod: A computational toolkit for identifying prokaryotic methylation and restriction-modification with nanopore sequencing.</title>
        <authorList>
            <person name="Crits-Christoph A."/>
            <person name="Kang S.C."/>
            <person name="Lee H."/>
            <person name="Ostrov N."/>
        </authorList>
    </citation>
    <scope>NUCLEOTIDE SEQUENCE</scope>
    <source>
        <strain evidence="15">ATCC 51242</strain>
    </source>
</reference>
<feature type="compositionally biased region" description="Gly residues" evidence="10">
    <location>
        <begin position="33"/>
        <end position="43"/>
    </location>
</feature>
<feature type="region of interest" description="Disordered" evidence="10">
    <location>
        <begin position="15"/>
        <end position="44"/>
    </location>
</feature>
<dbReference type="Pfam" id="PF09269">
    <property type="entry name" value="DUF1967"/>
    <property type="match status" value="1"/>
</dbReference>
<dbReference type="Pfam" id="PF01018">
    <property type="entry name" value="GTP1_OBG"/>
    <property type="match status" value="1"/>
</dbReference>
<dbReference type="FunFam" id="2.70.210.12:FF:000001">
    <property type="entry name" value="GTPase Obg"/>
    <property type="match status" value="1"/>
</dbReference>